<dbReference type="SUPFAM" id="SSF48452">
    <property type="entry name" value="TPR-like"/>
    <property type="match status" value="1"/>
</dbReference>
<evidence type="ECO:0000256" key="5">
    <source>
        <dbReference type="ARBA" id="ARBA00023237"/>
    </source>
</evidence>
<feature type="domain" description="RagB/SusD" evidence="7">
    <location>
        <begin position="335"/>
        <end position="604"/>
    </location>
</feature>
<evidence type="ECO:0000313" key="9">
    <source>
        <dbReference type="EMBL" id="UXP32622.1"/>
    </source>
</evidence>
<feature type="signal peptide" evidence="6">
    <location>
        <begin position="1"/>
        <end position="22"/>
    </location>
</feature>
<evidence type="ECO:0000256" key="1">
    <source>
        <dbReference type="ARBA" id="ARBA00004442"/>
    </source>
</evidence>
<reference evidence="9" key="1">
    <citation type="submission" date="2022-09" db="EMBL/GenBank/DDBJ databases">
        <title>Comparative genomics and taxonomic characterization of three novel marine species of genus Reichenbachiella exhibiting antioxidant and polysaccharide degradation activities.</title>
        <authorList>
            <person name="Muhammad N."/>
            <person name="Lee Y.-J."/>
            <person name="Ko J."/>
            <person name="Kim S.-G."/>
        </authorList>
    </citation>
    <scope>NUCLEOTIDE SEQUENCE</scope>
    <source>
        <strain evidence="9">BKB1-1</strain>
    </source>
</reference>
<evidence type="ECO:0000256" key="6">
    <source>
        <dbReference type="SAM" id="SignalP"/>
    </source>
</evidence>
<dbReference type="InterPro" id="IPR012944">
    <property type="entry name" value="SusD_RagB_dom"/>
</dbReference>
<gene>
    <name evidence="9" type="ORF">N6H18_01385</name>
</gene>
<keyword evidence="10" id="KW-1185">Reference proteome</keyword>
<keyword evidence="3 6" id="KW-0732">Signal</keyword>
<keyword evidence="4" id="KW-0472">Membrane</keyword>
<evidence type="ECO:0000259" key="7">
    <source>
        <dbReference type="Pfam" id="PF07980"/>
    </source>
</evidence>
<dbReference type="RefSeq" id="WP_262310057.1">
    <property type="nucleotide sequence ID" value="NZ_CP106679.1"/>
</dbReference>
<evidence type="ECO:0000259" key="8">
    <source>
        <dbReference type="Pfam" id="PF14322"/>
    </source>
</evidence>
<evidence type="ECO:0000256" key="3">
    <source>
        <dbReference type="ARBA" id="ARBA00022729"/>
    </source>
</evidence>
<feature type="chain" id="PRO_5046447363" evidence="6">
    <location>
        <begin position="23"/>
        <end position="604"/>
    </location>
</feature>
<dbReference type="Pfam" id="PF14322">
    <property type="entry name" value="SusD-like_3"/>
    <property type="match status" value="1"/>
</dbReference>
<name>A0ABY6CQ41_9BACT</name>
<dbReference type="EMBL" id="CP106679">
    <property type="protein sequence ID" value="UXP32622.1"/>
    <property type="molecule type" value="Genomic_DNA"/>
</dbReference>
<evidence type="ECO:0000313" key="10">
    <source>
        <dbReference type="Proteomes" id="UP001065174"/>
    </source>
</evidence>
<dbReference type="Pfam" id="PF07980">
    <property type="entry name" value="SusD_RagB"/>
    <property type="match status" value="1"/>
</dbReference>
<evidence type="ECO:0000256" key="4">
    <source>
        <dbReference type="ARBA" id="ARBA00023136"/>
    </source>
</evidence>
<dbReference type="InterPro" id="IPR033985">
    <property type="entry name" value="SusD-like_N"/>
</dbReference>
<keyword evidence="5" id="KW-0998">Cell outer membrane</keyword>
<dbReference type="Gene3D" id="1.25.40.390">
    <property type="match status" value="1"/>
</dbReference>
<proteinExistence type="inferred from homology"/>
<feature type="domain" description="SusD-like N-terminal" evidence="8">
    <location>
        <begin position="101"/>
        <end position="227"/>
    </location>
</feature>
<organism evidence="9 10">
    <name type="scientific">Reichenbachiella agarivorans</name>
    <dbReference type="NCBI Taxonomy" id="2979464"/>
    <lineage>
        <taxon>Bacteria</taxon>
        <taxon>Pseudomonadati</taxon>
        <taxon>Bacteroidota</taxon>
        <taxon>Cytophagia</taxon>
        <taxon>Cytophagales</taxon>
        <taxon>Reichenbachiellaceae</taxon>
        <taxon>Reichenbachiella</taxon>
    </lineage>
</organism>
<sequence length="604" mass="67653">MMKLLKNITLVALLLALMPSCQDRFIDLEPRGSYTEAVYFKTPEHFEYASNQLYFNLIGWSRVKGSGLADAYYTGYGDWMDFGSDLIALPQAEGRGTNTVEQTNPYWTNHYYFLRDVNTLIAKSEEFTGDMADINRYVATAYFFRAYHYYELLQNFGGVPIITENFELDDAELKLAKRNSRYEVVAQVLADLDVAIAGLPIEQEIPDSDKGKVSKWAAESLKARVLLYEATWEKYVGTSTDGDGETVGAGSFVPDQYPSVSDMLSEAITLSADVINNGGYELWNHNDVLDNMSNYYLFNLDGDASNPLGLGKSSNNEFIIQGIYDFILRQAGASAQISHTVAGRLAPSRKMLDLFLCTDGLPIDKSALFQGYNKMSDEIKNRDYRMKSYFSDIPADGSPALTAQSETASGVGVTNQKFESYDYPNYRQTTQESQNFPYLRLAEVYLIYAEALFERDGAISDADLNLSINLTRGRAGLDPLSNSLVNDNGLDMLEEIRRERTLELFGENSRFNDLKRWGIAEAELSAAVHGPIIEGTIYETDASLYKPEFFPFGLEKVENGTGTLLNAVILDATSNRNFTRKNYLSPIPLADILITEELLQNPGW</sequence>
<accession>A0ABY6CQ41</accession>
<dbReference type="Proteomes" id="UP001065174">
    <property type="component" value="Chromosome"/>
</dbReference>
<comment type="subcellular location">
    <subcellularLocation>
        <location evidence="1">Cell outer membrane</location>
    </subcellularLocation>
</comment>
<evidence type="ECO:0000256" key="2">
    <source>
        <dbReference type="ARBA" id="ARBA00006275"/>
    </source>
</evidence>
<comment type="similarity">
    <text evidence="2">Belongs to the SusD family.</text>
</comment>
<dbReference type="InterPro" id="IPR011990">
    <property type="entry name" value="TPR-like_helical_dom_sf"/>
</dbReference>
<protein>
    <submittedName>
        <fullName evidence="9">RagB/SusD family nutrient uptake outer membrane protein</fullName>
    </submittedName>
</protein>